<dbReference type="Proteomes" id="UP000176050">
    <property type="component" value="Chromosome"/>
</dbReference>
<gene>
    <name evidence="3" type="ORF">LPB138_06725</name>
</gene>
<name>A0A1D8PBS4_9FLAO</name>
<dbReference type="SUPFAM" id="SSF49785">
    <property type="entry name" value="Galactose-binding domain-like"/>
    <property type="match status" value="1"/>
</dbReference>
<dbReference type="InterPro" id="IPR008979">
    <property type="entry name" value="Galactose-bd-like_sf"/>
</dbReference>
<dbReference type="Pfam" id="PF08547">
    <property type="entry name" value="CIA30"/>
    <property type="match status" value="1"/>
</dbReference>
<dbReference type="InterPro" id="IPR013857">
    <property type="entry name" value="NADH-UbQ_OxRdtase-assoc_prot30"/>
</dbReference>
<dbReference type="KEGG" id="lul:LPB138_06725"/>
<dbReference type="InterPro" id="IPR039131">
    <property type="entry name" value="NDUFAF1"/>
</dbReference>
<dbReference type="OrthoDB" id="442188at2"/>
<reference evidence="3 4" key="1">
    <citation type="submission" date="2016-10" db="EMBL/GenBank/DDBJ databases">
        <title>Lutibacter sp. LPB0138, isolated from marine gastropod.</title>
        <authorList>
            <person name="Kim E."/>
            <person name="Yi H."/>
        </authorList>
    </citation>
    <scope>NUCLEOTIDE SEQUENCE [LARGE SCALE GENOMIC DNA]</scope>
    <source>
        <strain evidence="3 4">LPB0138</strain>
    </source>
</reference>
<evidence type="ECO:0000259" key="2">
    <source>
        <dbReference type="Pfam" id="PF08547"/>
    </source>
</evidence>
<proteinExistence type="inferred from homology"/>
<comment type="similarity">
    <text evidence="1">Belongs to the CIA30 family.</text>
</comment>
<accession>A0A1D8PBS4</accession>
<feature type="domain" description="NADH:ubiquinone oxidoreductase intermediate-associated protein 30" evidence="2">
    <location>
        <begin position="4"/>
        <end position="154"/>
    </location>
</feature>
<evidence type="ECO:0000256" key="1">
    <source>
        <dbReference type="ARBA" id="ARBA00007884"/>
    </source>
</evidence>
<dbReference type="RefSeq" id="WP_070238196.1">
    <property type="nucleotide sequence ID" value="NZ_CP017478.1"/>
</dbReference>
<evidence type="ECO:0000313" key="4">
    <source>
        <dbReference type="Proteomes" id="UP000176050"/>
    </source>
</evidence>
<keyword evidence="4" id="KW-1185">Reference proteome</keyword>
<evidence type="ECO:0000313" key="3">
    <source>
        <dbReference type="EMBL" id="AOW22037.1"/>
    </source>
</evidence>
<protein>
    <submittedName>
        <fullName evidence="3">CIA30 family protein</fullName>
    </submittedName>
</protein>
<dbReference type="AlphaFoldDB" id="A0A1D8PBS4"/>
<dbReference type="EMBL" id="CP017478">
    <property type="protein sequence ID" value="AOW22037.1"/>
    <property type="molecule type" value="Genomic_DNA"/>
</dbReference>
<dbReference type="PANTHER" id="PTHR13194">
    <property type="entry name" value="COMPLEX I INTERMEDIATE-ASSOCIATED PROTEIN 30"/>
    <property type="match status" value="1"/>
</dbReference>
<sequence>MTIIKFSSETNIKNWHVINDGVMGGLSQSKFYLNEDGKGVFKGEVSLENNGGFSTVKYKLKPLNVIDYSRVRIKLKGDGKRYQFRIKEKETDRHSYVSYFETSGEWEVIEFELDKLYPTLRGRKLVIPNFESEVIGEIGFLIGNKKNEKFELKIDTIDLI</sequence>
<organism evidence="3 4">
    <name type="scientific">Urechidicola croceus</name>
    <dbReference type="NCBI Taxonomy" id="1850246"/>
    <lineage>
        <taxon>Bacteria</taxon>
        <taxon>Pseudomonadati</taxon>
        <taxon>Bacteroidota</taxon>
        <taxon>Flavobacteriia</taxon>
        <taxon>Flavobacteriales</taxon>
        <taxon>Flavobacteriaceae</taxon>
        <taxon>Urechidicola</taxon>
    </lineage>
</organism>
<dbReference type="PANTHER" id="PTHR13194:SF19">
    <property type="entry name" value="NAD(P)-BINDING ROSSMANN-FOLD SUPERFAMILY PROTEIN"/>
    <property type="match status" value="1"/>
</dbReference>
<dbReference type="STRING" id="1850246.LPB138_06725"/>